<dbReference type="Pfam" id="PF14772">
    <property type="entry name" value="NYD-SP28"/>
    <property type="match status" value="1"/>
</dbReference>
<accession>A0AA88TU46</accession>
<dbReference type="GO" id="GO:0003677">
    <property type="term" value="F:DNA binding"/>
    <property type="evidence" value="ECO:0007669"/>
    <property type="project" value="UniProtKB-UniRule"/>
</dbReference>
<keyword evidence="3" id="KW-0963">Cytoplasm</keyword>
<feature type="region of interest" description="Disordered" evidence="17">
    <location>
        <begin position="469"/>
        <end position="490"/>
    </location>
</feature>
<feature type="domain" description="HMG box" evidence="18">
    <location>
        <begin position="8"/>
        <end position="76"/>
    </location>
</feature>
<evidence type="ECO:0000256" key="9">
    <source>
        <dbReference type="ARBA" id="ARBA00023242"/>
    </source>
</evidence>
<keyword evidence="5" id="KW-0175">Coiled coil</keyword>
<evidence type="ECO:0000256" key="1">
    <source>
        <dbReference type="ARBA" id="ARBA00004123"/>
    </source>
</evidence>
<evidence type="ECO:0000256" key="14">
    <source>
        <dbReference type="ARBA" id="ARBA00041517"/>
    </source>
</evidence>
<sequence>MAKPMDHVKRPMNAFMVWSRAQRRKMALDNPKMHNSEISKRLGGEWKLLSDSEKRPFIDEAKRLRAVHMKEHPDYKYRPRRKPKNLIKKDRYHFNVTYNLGDSDPLKTARLPGDALTDSLSAEKTSVAAATRMFFSHHLSASPYPFLDLTSKMSELPPAPFPHYSMFGYPGGVSAFPGMGVLAGAPHAHPSPGNPGHMVPYNCLGWPGSGPAVPSSYSPLNHFYNMKHACPLLDPYGSAVPYLWLLGNGQQKPVRASAADVRGTFESVIYRYSANMPKKAGKKGGGKNAGMTEEERLLYMQQKAQAEEEIAKRKEDMLTHFLKDKLQKEERNTILNLHKLRQQWRAILTQTKTAELRNDMSVLSQNFERVLDYKDNIIQSLAVDLSEREQQSELARSSHLQNVDYLLELHRSRLAELELNFNTRLEELGSEYNTEREQILSQHQQESMYLEKVMFSMEKHYADLDNEARRDYESTRNQIKKQNKEDKQTVKDQMEGVVEKLWRELQQVLHHYNESTKDRFIATESLQIKDKQSAKEIDTHKKHIQKLQESISALRSQLSSSQNGETAQQRHSERDELAQKVQHFRVHLTEAQVIRRKQLTKLTVQSSDATKKLQETVVMGERLIRLSEMCSKLETEYEKVLPFYTSSLSEEELNQDRANAIEPPTEKLTQLMHDYSSLGKFWQRYNKVQLDHLCLKREKTLLLQENERLRLYLKQYLDEVAVSDESFRQQKLLVVVSPTLQDSAATERRDQKRYVVQEAANVVQKQF</sequence>
<name>A0AA88TU46_9TELE</name>
<proteinExistence type="inferred from homology"/>
<dbReference type="Proteomes" id="UP001187343">
    <property type="component" value="Unassembled WGS sequence"/>
</dbReference>
<dbReference type="InterPro" id="IPR036910">
    <property type="entry name" value="HMG_box_dom_sf"/>
</dbReference>
<dbReference type="GO" id="GO:0070286">
    <property type="term" value="P:axonemal dynein complex assembly"/>
    <property type="evidence" value="ECO:0007669"/>
    <property type="project" value="InterPro"/>
</dbReference>
<dbReference type="PANTHER" id="PTHR21625">
    <property type="entry name" value="NYD-SP28 PROTEIN"/>
    <property type="match status" value="1"/>
</dbReference>
<evidence type="ECO:0000256" key="7">
    <source>
        <dbReference type="ARBA" id="ARBA00023125"/>
    </source>
</evidence>
<dbReference type="EMBL" id="JAUYZG010000014">
    <property type="protein sequence ID" value="KAK2888853.1"/>
    <property type="molecule type" value="Genomic_DNA"/>
</dbReference>
<keyword evidence="7 16" id="KW-0238">DNA-binding</keyword>
<feature type="region of interest" description="Disordered" evidence="17">
    <location>
        <begin position="556"/>
        <end position="575"/>
    </location>
</feature>
<dbReference type="FunFam" id="1.10.30.10:FF:000002">
    <property type="entry name" value="transcription factor Sox-2"/>
    <property type="match status" value="1"/>
</dbReference>
<evidence type="ECO:0000259" key="18">
    <source>
        <dbReference type="PROSITE" id="PS50118"/>
    </source>
</evidence>
<dbReference type="InterPro" id="IPR009071">
    <property type="entry name" value="HMG_box_dom"/>
</dbReference>
<comment type="subcellular location">
    <subcellularLocation>
        <location evidence="2">Cytoplasm</location>
        <location evidence="2">Cytoskeleton</location>
        <location evidence="2">Flagellum axoneme</location>
    </subcellularLocation>
    <subcellularLocation>
        <location evidence="11">Cytoplasm</location>
        <location evidence="11">Cytoskeleton</location>
        <location evidence="11">Flagellum basal body</location>
    </subcellularLocation>
    <subcellularLocation>
        <location evidence="1">Nucleus</location>
    </subcellularLocation>
</comment>
<dbReference type="CDD" id="cd01388">
    <property type="entry name" value="HMG-box_SoxB"/>
    <property type="match status" value="1"/>
</dbReference>
<dbReference type="SMART" id="SM00398">
    <property type="entry name" value="HMG"/>
    <property type="match status" value="1"/>
</dbReference>
<protein>
    <recommendedName>
        <fullName evidence="13">Dynein regulatory complex subunit 2</fullName>
    </recommendedName>
    <alternativeName>
        <fullName evidence="14">Coiled-coil domain-containing protein 65</fullName>
    </alternativeName>
</protein>
<keyword evidence="6" id="KW-0969">Cilium</keyword>
<keyword evidence="8" id="KW-0206">Cytoskeleton</keyword>
<organism evidence="19 20">
    <name type="scientific">Cirrhinus molitorella</name>
    <name type="common">mud carp</name>
    <dbReference type="NCBI Taxonomy" id="172907"/>
    <lineage>
        <taxon>Eukaryota</taxon>
        <taxon>Metazoa</taxon>
        <taxon>Chordata</taxon>
        <taxon>Craniata</taxon>
        <taxon>Vertebrata</taxon>
        <taxon>Euteleostomi</taxon>
        <taxon>Actinopterygii</taxon>
        <taxon>Neopterygii</taxon>
        <taxon>Teleostei</taxon>
        <taxon>Ostariophysi</taxon>
        <taxon>Cypriniformes</taxon>
        <taxon>Cyprinidae</taxon>
        <taxon>Labeoninae</taxon>
        <taxon>Labeonini</taxon>
        <taxon>Cirrhinus</taxon>
    </lineage>
</organism>
<feature type="DNA-binding region" description="HMG box" evidence="16">
    <location>
        <begin position="8"/>
        <end position="76"/>
    </location>
</feature>
<evidence type="ECO:0000256" key="13">
    <source>
        <dbReference type="ARBA" id="ARBA00040899"/>
    </source>
</evidence>
<evidence type="ECO:0000256" key="16">
    <source>
        <dbReference type="PROSITE-ProRule" id="PRU00267"/>
    </source>
</evidence>
<evidence type="ECO:0000256" key="10">
    <source>
        <dbReference type="ARBA" id="ARBA00023273"/>
    </source>
</evidence>
<dbReference type="InterPro" id="IPR039750">
    <property type="entry name" value="DRC1/DRC2"/>
</dbReference>
<dbReference type="InterPro" id="IPR039505">
    <property type="entry name" value="DRC1/2_N"/>
</dbReference>
<evidence type="ECO:0000256" key="17">
    <source>
        <dbReference type="SAM" id="MobiDB-lite"/>
    </source>
</evidence>
<dbReference type="Pfam" id="PF00505">
    <property type="entry name" value="HMG_box"/>
    <property type="match status" value="1"/>
</dbReference>
<evidence type="ECO:0000256" key="8">
    <source>
        <dbReference type="ARBA" id="ARBA00023212"/>
    </source>
</evidence>
<dbReference type="PANTHER" id="PTHR21625:SF0">
    <property type="entry name" value="DYNEIN REGULATORY COMPLEX SUBUNIT 2"/>
    <property type="match status" value="1"/>
</dbReference>
<gene>
    <name evidence="19" type="ORF">Q8A67_014228</name>
</gene>
<keyword evidence="10" id="KW-0966">Cell projection</keyword>
<evidence type="ECO:0000256" key="2">
    <source>
        <dbReference type="ARBA" id="ARBA00004611"/>
    </source>
</evidence>
<evidence type="ECO:0000256" key="11">
    <source>
        <dbReference type="ARBA" id="ARBA00037841"/>
    </source>
</evidence>
<dbReference type="AlphaFoldDB" id="A0AA88TU46"/>
<comment type="caution">
    <text evidence="19">The sequence shown here is derived from an EMBL/GenBank/DDBJ whole genome shotgun (WGS) entry which is preliminary data.</text>
</comment>
<reference evidence="19" key="1">
    <citation type="submission" date="2023-08" db="EMBL/GenBank/DDBJ databases">
        <title>Chromosome-level Genome Assembly of mud carp (Cirrhinus molitorella).</title>
        <authorList>
            <person name="Liu H."/>
        </authorList>
    </citation>
    <scope>NUCLEOTIDE SEQUENCE</scope>
    <source>
        <strain evidence="19">Prfri</strain>
        <tissue evidence="19">Muscle</tissue>
    </source>
</reference>
<evidence type="ECO:0000313" key="20">
    <source>
        <dbReference type="Proteomes" id="UP001187343"/>
    </source>
</evidence>
<dbReference type="GO" id="GO:0003352">
    <property type="term" value="P:regulation of cilium movement"/>
    <property type="evidence" value="ECO:0007669"/>
    <property type="project" value="TreeGrafter"/>
</dbReference>
<dbReference type="GO" id="GO:0060285">
    <property type="term" value="P:cilium-dependent cell motility"/>
    <property type="evidence" value="ECO:0007669"/>
    <property type="project" value="TreeGrafter"/>
</dbReference>
<keyword evidence="4" id="KW-0282">Flagellum</keyword>
<evidence type="ECO:0000256" key="12">
    <source>
        <dbReference type="ARBA" id="ARBA00038424"/>
    </source>
</evidence>
<dbReference type="GO" id="GO:0005634">
    <property type="term" value="C:nucleus"/>
    <property type="evidence" value="ECO:0007669"/>
    <property type="project" value="UniProtKB-SubCell"/>
</dbReference>
<keyword evidence="9 16" id="KW-0539">Nucleus</keyword>
<evidence type="ECO:0000313" key="19">
    <source>
        <dbReference type="EMBL" id="KAK2888853.1"/>
    </source>
</evidence>
<keyword evidence="20" id="KW-1185">Reference proteome</keyword>
<evidence type="ECO:0000256" key="4">
    <source>
        <dbReference type="ARBA" id="ARBA00022846"/>
    </source>
</evidence>
<evidence type="ECO:0000256" key="3">
    <source>
        <dbReference type="ARBA" id="ARBA00022490"/>
    </source>
</evidence>
<evidence type="ECO:0000256" key="6">
    <source>
        <dbReference type="ARBA" id="ARBA00023069"/>
    </source>
</evidence>
<dbReference type="Gene3D" id="1.10.30.10">
    <property type="entry name" value="High mobility group box domain"/>
    <property type="match status" value="1"/>
</dbReference>
<evidence type="ECO:0000256" key="15">
    <source>
        <dbReference type="ARBA" id="ARBA00045865"/>
    </source>
</evidence>
<dbReference type="PROSITE" id="PS50118">
    <property type="entry name" value="HMG_BOX_2"/>
    <property type="match status" value="1"/>
</dbReference>
<dbReference type="GO" id="GO:0005858">
    <property type="term" value="C:axonemal dynein complex"/>
    <property type="evidence" value="ECO:0007669"/>
    <property type="project" value="InterPro"/>
</dbReference>
<dbReference type="SUPFAM" id="SSF47095">
    <property type="entry name" value="HMG-box"/>
    <property type="match status" value="1"/>
</dbReference>
<comment type="function">
    <text evidence="15">Component of the nexin-dynein regulatory complex (N-DRC), a key regulator of ciliary/flagellar motility which maintains the alignment and integrity of the distal axoneme and regulates microtubule sliding in motile axonemes. Plays a critical role in the assembly of N-DRC and also stabilizes the assembly of multiple inner dynein arms and radial spokes. Coassembles with DRC1 to form a central scaffold needed for assembly of the N-DRC and its attachment to the outer doublet microtubules.</text>
</comment>
<evidence type="ECO:0000256" key="5">
    <source>
        <dbReference type="ARBA" id="ARBA00023054"/>
    </source>
</evidence>
<comment type="similarity">
    <text evidence="12">Belongs to the DRC2 family.</text>
</comment>